<reference evidence="3" key="1">
    <citation type="submission" date="2013-09" db="EMBL/GenBank/DDBJ databases">
        <title>Corchorus olitorius genome sequencing.</title>
        <authorList>
            <person name="Alam M."/>
            <person name="Haque M.S."/>
            <person name="Islam M.S."/>
            <person name="Emdad E.M."/>
            <person name="Islam M.M."/>
            <person name="Ahmed B."/>
            <person name="Halim A."/>
            <person name="Hossen Q.M.M."/>
            <person name="Hossain M.Z."/>
            <person name="Ahmed R."/>
            <person name="Khan M.M."/>
            <person name="Islam R."/>
            <person name="Rashid M.M."/>
            <person name="Khan S.A."/>
            <person name="Rahman M.S."/>
            <person name="Alam M."/>
            <person name="Yahiya A.S."/>
            <person name="Khan M.S."/>
            <person name="Azam M.S."/>
            <person name="Haque T."/>
            <person name="Lashkar M.Z.H."/>
            <person name="Akhand A.I."/>
            <person name="Morshed G."/>
            <person name="Roy S."/>
            <person name="Uddin K.S."/>
            <person name="Rabeya T."/>
            <person name="Hossain A.S."/>
            <person name="Chowdhury A."/>
            <person name="Snigdha A.R."/>
            <person name="Mortoza M.S."/>
            <person name="Matin S.A."/>
            <person name="Hoque S.M.E."/>
            <person name="Islam M.K."/>
            <person name="Roy D.K."/>
            <person name="Haider R."/>
            <person name="Moosa M.M."/>
            <person name="Elias S.M."/>
            <person name="Hasan A.M."/>
            <person name="Jahan S."/>
            <person name="Shafiuddin M."/>
            <person name="Mahmood N."/>
            <person name="Shommy N.S."/>
        </authorList>
    </citation>
    <scope>NUCLEOTIDE SEQUENCE [LARGE SCALE GENOMIC DNA]</scope>
    <source>
        <strain evidence="3">cv. O-4</strain>
    </source>
</reference>
<evidence type="ECO:0000313" key="3">
    <source>
        <dbReference type="Proteomes" id="UP000187203"/>
    </source>
</evidence>
<dbReference type="AlphaFoldDB" id="A0A1R3KYZ0"/>
<keyword evidence="1" id="KW-0732">Signal</keyword>
<accession>A0A1R3KYZ0</accession>
<comment type="caution">
    <text evidence="2">The sequence shown here is derived from an EMBL/GenBank/DDBJ whole genome shotgun (WGS) entry which is preliminary data.</text>
</comment>
<organism evidence="2 3">
    <name type="scientific">Corchorus olitorius</name>
    <dbReference type="NCBI Taxonomy" id="93759"/>
    <lineage>
        <taxon>Eukaryota</taxon>
        <taxon>Viridiplantae</taxon>
        <taxon>Streptophyta</taxon>
        <taxon>Embryophyta</taxon>
        <taxon>Tracheophyta</taxon>
        <taxon>Spermatophyta</taxon>
        <taxon>Magnoliopsida</taxon>
        <taxon>eudicotyledons</taxon>
        <taxon>Gunneridae</taxon>
        <taxon>Pentapetalae</taxon>
        <taxon>rosids</taxon>
        <taxon>malvids</taxon>
        <taxon>Malvales</taxon>
        <taxon>Malvaceae</taxon>
        <taxon>Grewioideae</taxon>
        <taxon>Apeibeae</taxon>
        <taxon>Corchorus</taxon>
    </lineage>
</organism>
<evidence type="ECO:0000256" key="1">
    <source>
        <dbReference type="SAM" id="SignalP"/>
    </source>
</evidence>
<protein>
    <submittedName>
        <fullName evidence="2">Tetratricopeptide repeat-containing protein-like protein</fullName>
    </submittedName>
</protein>
<evidence type="ECO:0000313" key="2">
    <source>
        <dbReference type="EMBL" id="OMP12280.1"/>
    </source>
</evidence>
<gene>
    <name evidence="2" type="ORF">COLO4_03337</name>
</gene>
<proteinExistence type="predicted"/>
<keyword evidence="3" id="KW-1185">Reference proteome</keyword>
<sequence>MVKLGFFPTLFLILSIFFGSQLPNNTVVSHFLKPKAEPPRLCPSQVALANYACEKVPLFVFPSPPTAEPPAEPLEGGDYEYGNGLNWRLAMTLQLSSVKPAASPTHVAAD</sequence>
<feature type="chain" id="PRO_5012751647" evidence="1">
    <location>
        <begin position="24"/>
        <end position="110"/>
    </location>
</feature>
<name>A0A1R3KYZ0_9ROSI</name>
<dbReference type="EMBL" id="AWUE01009596">
    <property type="protein sequence ID" value="OMP12280.1"/>
    <property type="molecule type" value="Genomic_DNA"/>
</dbReference>
<feature type="signal peptide" evidence="1">
    <location>
        <begin position="1"/>
        <end position="23"/>
    </location>
</feature>
<dbReference type="Proteomes" id="UP000187203">
    <property type="component" value="Unassembled WGS sequence"/>
</dbReference>